<keyword evidence="1" id="KW-0670">Pyruvate</keyword>
<dbReference type="KEGG" id="btrm:SAMEA390648701934"/>
<accession>A0A157SHT9</accession>
<organism evidence="1 2">
    <name type="scientific">Bordetella trematum</name>
    <dbReference type="NCBI Taxonomy" id="123899"/>
    <lineage>
        <taxon>Bacteria</taxon>
        <taxon>Pseudomonadati</taxon>
        <taxon>Pseudomonadota</taxon>
        <taxon>Betaproteobacteria</taxon>
        <taxon>Burkholderiales</taxon>
        <taxon>Alcaligenaceae</taxon>
        <taxon>Bordetella</taxon>
    </lineage>
</organism>
<dbReference type="EC" id="1.2.5.1" evidence="1"/>
<dbReference type="PATRIC" id="fig|123899.6.peg.1923"/>
<protein>
    <submittedName>
        <fullName evidence="1">Pyruvate dehydrogenase (Cytochrome)</fullName>
        <ecNumber evidence="1">1.2.5.1</ecNumber>
    </submittedName>
</protein>
<name>A0A157SHT9_9BORD</name>
<evidence type="ECO:0000313" key="2">
    <source>
        <dbReference type="Proteomes" id="UP000076825"/>
    </source>
</evidence>
<keyword evidence="1" id="KW-0560">Oxidoreductase</keyword>
<proteinExistence type="predicted"/>
<dbReference type="AlphaFoldDB" id="A0A157SHT9"/>
<dbReference type="EMBL" id="LT546645">
    <property type="protein sequence ID" value="SAI69791.1"/>
    <property type="molecule type" value="Genomic_DNA"/>
</dbReference>
<reference evidence="1 2" key="1">
    <citation type="submission" date="2016-04" db="EMBL/GenBank/DDBJ databases">
        <authorList>
            <consortium name="Pathogen Informatics"/>
        </authorList>
    </citation>
    <scope>NUCLEOTIDE SEQUENCE [LARGE SCALE GENOMIC DNA]</scope>
    <source>
        <strain evidence="1 2">H044680328</strain>
    </source>
</reference>
<gene>
    <name evidence="1" type="primary">poxB_1</name>
    <name evidence="1" type="ORF">SAMEA3906487_01934</name>
</gene>
<sequence length="60" mass="6245">MAGPPGPAVLDVLTAKQELSMPPTVTAAQVKGFGLWALRAVMSGRGDEVLDLAKENLLGR</sequence>
<keyword evidence="2" id="KW-1185">Reference proteome</keyword>
<dbReference type="GO" id="GO:0052737">
    <property type="term" value="F:pyruvate dehydrogenase (quinone) activity"/>
    <property type="evidence" value="ECO:0007669"/>
    <property type="project" value="UniProtKB-EC"/>
</dbReference>
<dbReference type="STRING" id="123899.SAMEA3906487_01934"/>
<dbReference type="Proteomes" id="UP000076825">
    <property type="component" value="Chromosome 1"/>
</dbReference>
<dbReference type="Gene3D" id="3.40.50.970">
    <property type="match status" value="1"/>
</dbReference>
<evidence type="ECO:0000313" key="1">
    <source>
        <dbReference type="EMBL" id="SAI69791.1"/>
    </source>
</evidence>